<dbReference type="InterPro" id="IPR004803">
    <property type="entry name" value="TGT"/>
</dbReference>
<keyword evidence="5" id="KW-0479">Metal-binding</keyword>
<dbReference type="RefSeq" id="WP_146918837.1">
    <property type="nucleotide sequence ID" value="NZ_CP042430.1"/>
</dbReference>
<dbReference type="SUPFAM" id="SSF51713">
    <property type="entry name" value="tRNA-guanine transglycosylase"/>
    <property type="match status" value="1"/>
</dbReference>
<dbReference type="KEGG" id="bsol:FSW04_10070"/>
<evidence type="ECO:0000256" key="2">
    <source>
        <dbReference type="ARBA" id="ARBA00022679"/>
    </source>
</evidence>
<gene>
    <name evidence="5 7" type="primary">tgt</name>
    <name evidence="7" type="ORF">FSW04_10070</name>
</gene>
<evidence type="ECO:0000256" key="4">
    <source>
        <dbReference type="ARBA" id="ARBA00022785"/>
    </source>
</evidence>
<evidence type="ECO:0000256" key="3">
    <source>
        <dbReference type="ARBA" id="ARBA00022694"/>
    </source>
</evidence>
<comment type="function">
    <text evidence="5">Catalyzes the base-exchange of a guanine (G) residue with the queuine precursor 7-aminomethyl-7-deazaguanine (PreQ1) at position 34 (anticodon wobble position) in tRNAs with GU(N) anticodons (tRNA-Asp, -Asn, -His and -Tyr). Catalysis occurs through a double-displacement mechanism. The nucleophile active site attacks the C1' of nucleotide 34 to detach the guanine base from the RNA, forming a covalent enzyme-RNA intermediate. The proton acceptor active site deprotonates the incoming PreQ1, allowing a nucleophilic attack on the C1' of the ribose to form the product. After dissociation, two additional enzymatic reactions on the tRNA convert PreQ1 to queuine (Q), resulting in the hypermodified nucleoside queuosine (7-(((4,5-cis-dihydroxy-2-cyclopenten-1-yl)amino)methyl)-7-deazaguanosine).</text>
</comment>
<keyword evidence="3 5" id="KW-0819">tRNA processing</keyword>
<dbReference type="NCBIfam" id="TIGR00430">
    <property type="entry name" value="Q_tRNA_tgt"/>
    <property type="match status" value="1"/>
</dbReference>
<proteinExistence type="inferred from homology"/>
<keyword evidence="1 5" id="KW-0328">Glycosyltransferase</keyword>
<comment type="pathway">
    <text evidence="5">tRNA modification; tRNA-queuosine biosynthesis.</text>
</comment>
<dbReference type="PANTHER" id="PTHR46499:SF1">
    <property type="entry name" value="QUEUINE TRNA-RIBOSYLTRANSFERASE"/>
    <property type="match status" value="1"/>
</dbReference>
<organism evidence="7 8">
    <name type="scientific">Baekduia soli</name>
    <dbReference type="NCBI Taxonomy" id="496014"/>
    <lineage>
        <taxon>Bacteria</taxon>
        <taxon>Bacillati</taxon>
        <taxon>Actinomycetota</taxon>
        <taxon>Thermoleophilia</taxon>
        <taxon>Solirubrobacterales</taxon>
        <taxon>Baekduiaceae</taxon>
        <taxon>Baekduia</taxon>
    </lineage>
</organism>
<dbReference type="AlphaFoldDB" id="A0A5B8U4L0"/>
<evidence type="ECO:0000256" key="5">
    <source>
        <dbReference type="HAMAP-Rule" id="MF_00168"/>
    </source>
</evidence>
<dbReference type="InterPro" id="IPR050076">
    <property type="entry name" value="ArchSynthase1/Queuine_TRR"/>
</dbReference>
<dbReference type="EMBL" id="CP042430">
    <property type="protein sequence ID" value="QEC47881.1"/>
    <property type="molecule type" value="Genomic_DNA"/>
</dbReference>
<dbReference type="EC" id="2.4.2.29" evidence="5"/>
<feature type="binding site" evidence="5">
    <location>
        <begin position="93"/>
        <end position="97"/>
    </location>
    <ligand>
        <name>substrate</name>
    </ligand>
</feature>
<dbReference type="GO" id="GO:0046872">
    <property type="term" value="F:metal ion binding"/>
    <property type="evidence" value="ECO:0007669"/>
    <property type="project" value="UniProtKB-KW"/>
</dbReference>
<comment type="cofactor">
    <cofactor evidence="5">
        <name>Zn(2+)</name>
        <dbReference type="ChEBI" id="CHEBI:29105"/>
    </cofactor>
    <text evidence="5">Binds 1 zinc ion per subunit.</text>
</comment>
<feature type="domain" description="tRNA-guanine(15) transglycosylase-like" evidence="6">
    <location>
        <begin position="15"/>
        <end position="389"/>
    </location>
</feature>
<dbReference type="UniPathway" id="UPA00392"/>
<comment type="similarity">
    <text evidence="5">Belongs to the queuine tRNA-ribosyltransferase family.</text>
</comment>
<dbReference type="Gene3D" id="3.20.20.105">
    <property type="entry name" value="Queuine tRNA-ribosyltransferase-like"/>
    <property type="match status" value="1"/>
</dbReference>
<evidence type="ECO:0000259" key="6">
    <source>
        <dbReference type="Pfam" id="PF01702"/>
    </source>
</evidence>
<sequence length="399" mass="43505">MPAPLQILARDPGSRARAGILSTGHGDVRTPAFVPLATKATVKGLVPAEVRDLGYDMVLGNTYHLFLDPGHDRIERFGGLHEFMRWDQPIITDSGGFQVFSMGHGTVADEIKGRAAHGGQRHGKTLEITEDGVRFRSHIDGSQRFLAPETSMEIQASLRSDIALVFDECTPFNVTRDYTARSTERTHRWLQRCLDWHGRHGPEGQLVYGIVQGGVHEDLRKASAETIAASGADGIAIGGSLGADKPQMYEVVDWATSVLGGAAETAPRHLLGIGDIDDLIRGVELGIDTFDCAMPTRLGRHGVALIPAPDRRWRVDLTASRWRDSDEPIFDGCPCPTCAAGNTRGYLRYLVANRELTGLRLLVVHNLAFVRRLMTRLRDAVLEGRLAEEAAALRGGAAP</sequence>
<feature type="binding site" evidence="5">
    <location>
        <position position="167"/>
    </location>
    <ligand>
        <name>substrate</name>
    </ligand>
</feature>
<dbReference type="Proteomes" id="UP000321805">
    <property type="component" value="Chromosome"/>
</dbReference>
<feature type="binding site" evidence="5">
    <location>
        <position position="212"/>
    </location>
    <ligand>
        <name>substrate</name>
    </ligand>
</feature>
<feature type="active site" description="Proton acceptor" evidence="5">
    <location>
        <position position="93"/>
    </location>
</feature>
<dbReference type="InterPro" id="IPR002616">
    <property type="entry name" value="tRNA_ribo_trans-like"/>
</dbReference>
<feature type="binding site" evidence="5">
    <location>
        <position position="365"/>
    </location>
    <ligand>
        <name>Zn(2+)</name>
        <dbReference type="ChEBI" id="CHEBI:29105"/>
    </ligand>
</feature>
<keyword evidence="8" id="KW-1185">Reference proteome</keyword>
<accession>A0A5B8U4L0</accession>
<feature type="active site" description="Nucleophile" evidence="5">
    <location>
        <position position="291"/>
    </location>
</feature>
<keyword evidence="4 5" id="KW-0671">Queuosine biosynthesis</keyword>
<keyword evidence="5" id="KW-0862">Zinc</keyword>
<feature type="binding site" evidence="5">
    <location>
        <position position="335"/>
    </location>
    <ligand>
        <name>Zn(2+)</name>
        <dbReference type="ChEBI" id="CHEBI:29105"/>
    </ligand>
</feature>
<feature type="binding site" evidence="5">
    <location>
        <position position="333"/>
    </location>
    <ligand>
        <name>Zn(2+)</name>
        <dbReference type="ChEBI" id="CHEBI:29105"/>
    </ligand>
</feature>
<dbReference type="NCBIfam" id="TIGR00449">
    <property type="entry name" value="tgt_general"/>
    <property type="match status" value="1"/>
</dbReference>
<dbReference type="Pfam" id="PF01702">
    <property type="entry name" value="TGT"/>
    <property type="match status" value="1"/>
</dbReference>
<dbReference type="InterPro" id="IPR036511">
    <property type="entry name" value="TGT-like_sf"/>
</dbReference>
<dbReference type="OrthoDB" id="9805417at2"/>
<feature type="region of interest" description="RNA binding; important for wobble base 34 recognition" evidence="5">
    <location>
        <begin position="296"/>
        <end position="300"/>
    </location>
</feature>
<protein>
    <recommendedName>
        <fullName evidence="5">Queuine tRNA-ribosyltransferase</fullName>
        <ecNumber evidence="5">2.4.2.29</ecNumber>
    </recommendedName>
    <alternativeName>
        <fullName evidence="5">Guanine insertion enzyme</fullName>
    </alternativeName>
    <alternativeName>
        <fullName evidence="5">tRNA-guanine transglycosylase</fullName>
    </alternativeName>
</protein>
<dbReference type="GO" id="GO:0008616">
    <property type="term" value="P:tRNA queuosine(34) biosynthetic process"/>
    <property type="evidence" value="ECO:0007669"/>
    <property type="project" value="UniProtKB-UniRule"/>
</dbReference>
<evidence type="ECO:0000256" key="1">
    <source>
        <dbReference type="ARBA" id="ARBA00022676"/>
    </source>
</evidence>
<evidence type="ECO:0000313" key="8">
    <source>
        <dbReference type="Proteomes" id="UP000321805"/>
    </source>
</evidence>
<dbReference type="PANTHER" id="PTHR46499">
    <property type="entry name" value="QUEUINE TRNA-RIBOSYLTRANSFERASE"/>
    <property type="match status" value="1"/>
</dbReference>
<feature type="binding site" evidence="5">
    <location>
        <position position="338"/>
    </location>
    <ligand>
        <name>Zn(2+)</name>
        <dbReference type="ChEBI" id="CHEBI:29105"/>
    </ligand>
</feature>
<dbReference type="HAMAP" id="MF_00168">
    <property type="entry name" value="Q_tRNA_Tgt"/>
    <property type="match status" value="1"/>
</dbReference>
<feature type="binding site" evidence="5">
    <location>
        <position position="239"/>
    </location>
    <ligand>
        <name>substrate</name>
    </ligand>
</feature>
<comment type="subunit">
    <text evidence="5">Homodimer. Within each dimer, one monomer is responsible for RNA recognition and catalysis, while the other monomer binds to the replacement base PreQ1.</text>
</comment>
<feature type="region of interest" description="RNA binding" evidence="5">
    <location>
        <begin position="272"/>
        <end position="278"/>
    </location>
</feature>
<comment type="catalytic activity">
    <reaction evidence="5">
        <text>7-aminomethyl-7-carbaguanine + guanosine(34) in tRNA = 7-aminomethyl-7-carbaguanosine(34) in tRNA + guanine</text>
        <dbReference type="Rhea" id="RHEA:24104"/>
        <dbReference type="Rhea" id="RHEA-COMP:10341"/>
        <dbReference type="Rhea" id="RHEA-COMP:10342"/>
        <dbReference type="ChEBI" id="CHEBI:16235"/>
        <dbReference type="ChEBI" id="CHEBI:58703"/>
        <dbReference type="ChEBI" id="CHEBI:74269"/>
        <dbReference type="ChEBI" id="CHEBI:82833"/>
        <dbReference type="EC" id="2.4.2.29"/>
    </reaction>
</comment>
<dbReference type="GO" id="GO:0005829">
    <property type="term" value="C:cytosol"/>
    <property type="evidence" value="ECO:0007669"/>
    <property type="project" value="TreeGrafter"/>
</dbReference>
<dbReference type="GO" id="GO:0008479">
    <property type="term" value="F:tRNA-guanosine(34) queuine transglycosylase activity"/>
    <property type="evidence" value="ECO:0007669"/>
    <property type="project" value="UniProtKB-UniRule"/>
</dbReference>
<keyword evidence="2 5" id="KW-0808">Transferase</keyword>
<reference evidence="7 8" key="1">
    <citation type="journal article" date="2018" name="J. Microbiol.">
        <title>Baekduia soli gen. nov., sp. nov., a novel bacterium isolated from the soil of Baekdu Mountain and proposal of a novel family name, Baekduiaceae fam. nov.</title>
        <authorList>
            <person name="An D.S."/>
            <person name="Siddiqi M.Z."/>
            <person name="Kim K.H."/>
            <person name="Yu H.S."/>
            <person name="Im W.T."/>
        </authorList>
    </citation>
    <scope>NUCLEOTIDE SEQUENCE [LARGE SCALE GENOMIC DNA]</scope>
    <source>
        <strain evidence="7 8">BR7-21</strain>
    </source>
</reference>
<evidence type="ECO:0000313" key="7">
    <source>
        <dbReference type="EMBL" id="QEC47881.1"/>
    </source>
</evidence>
<name>A0A5B8U4L0_9ACTN</name>